<comment type="caution">
    <text evidence="1">The sequence shown here is derived from an EMBL/GenBank/DDBJ whole genome shotgun (WGS) entry which is preliminary data.</text>
</comment>
<accession>A0ABN7UIN2</accession>
<organism evidence="1 2">
    <name type="scientific">Gigaspora margarita</name>
    <dbReference type="NCBI Taxonomy" id="4874"/>
    <lineage>
        <taxon>Eukaryota</taxon>
        <taxon>Fungi</taxon>
        <taxon>Fungi incertae sedis</taxon>
        <taxon>Mucoromycota</taxon>
        <taxon>Glomeromycotina</taxon>
        <taxon>Glomeromycetes</taxon>
        <taxon>Diversisporales</taxon>
        <taxon>Gigasporaceae</taxon>
        <taxon>Gigaspora</taxon>
    </lineage>
</organism>
<sequence length="91" mass="10102">MLQVIVAISQDSELPDQAEKTIEAFSDFTLASNYLSFNTIEEFSLTDLPESPLNTLTESSRNALIESPQKALIESPRIALSELDQNVQKES</sequence>
<dbReference type="Proteomes" id="UP000789901">
    <property type="component" value="Unassembled WGS sequence"/>
</dbReference>
<gene>
    <name evidence="1" type="ORF">GMARGA_LOCUS6991</name>
</gene>
<keyword evidence="2" id="KW-1185">Reference proteome</keyword>
<dbReference type="EMBL" id="CAJVQB010003276">
    <property type="protein sequence ID" value="CAG8603260.1"/>
    <property type="molecule type" value="Genomic_DNA"/>
</dbReference>
<evidence type="ECO:0000313" key="2">
    <source>
        <dbReference type="Proteomes" id="UP000789901"/>
    </source>
</evidence>
<name>A0ABN7UIN2_GIGMA</name>
<evidence type="ECO:0000313" key="1">
    <source>
        <dbReference type="EMBL" id="CAG8603260.1"/>
    </source>
</evidence>
<protein>
    <submittedName>
        <fullName evidence="1">31251_t:CDS:1</fullName>
    </submittedName>
</protein>
<reference evidence="1 2" key="1">
    <citation type="submission" date="2021-06" db="EMBL/GenBank/DDBJ databases">
        <authorList>
            <person name="Kallberg Y."/>
            <person name="Tangrot J."/>
            <person name="Rosling A."/>
        </authorList>
    </citation>
    <scope>NUCLEOTIDE SEQUENCE [LARGE SCALE GENOMIC DNA]</scope>
    <source>
        <strain evidence="1 2">120-4 pot B 10/14</strain>
    </source>
</reference>
<proteinExistence type="predicted"/>